<evidence type="ECO:0000256" key="3">
    <source>
        <dbReference type="ARBA" id="ARBA00023242"/>
    </source>
</evidence>
<evidence type="ECO:0000259" key="4">
    <source>
        <dbReference type="PROSITE" id="PS50917"/>
    </source>
</evidence>
<evidence type="ECO:0000313" key="6">
    <source>
        <dbReference type="Proteomes" id="UP000054359"/>
    </source>
</evidence>
<dbReference type="Gene3D" id="2.40.290.10">
    <property type="match status" value="1"/>
</dbReference>
<protein>
    <submittedName>
        <fullName evidence="5">Msx2-interacting protein</fullName>
    </submittedName>
</protein>
<evidence type="ECO:0000256" key="1">
    <source>
        <dbReference type="ARBA" id="ARBA00004123"/>
    </source>
</evidence>
<keyword evidence="6" id="KW-1185">Reference proteome</keyword>
<comment type="subcellular location">
    <subcellularLocation>
        <location evidence="1">Nucleus</location>
    </subcellularLocation>
</comment>
<gene>
    <name evidence="5" type="ORF">X975_00108</name>
</gene>
<dbReference type="InterPro" id="IPR016194">
    <property type="entry name" value="SPOC-like_C_dom_sf"/>
</dbReference>
<dbReference type="STRING" id="407821.A0A087TJS3"/>
<dbReference type="GO" id="GO:0003723">
    <property type="term" value="F:RNA binding"/>
    <property type="evidence" value="ECO:0007669"/>
    <property type="project" value="UniProtKB-KW"/>
</dbReference>
<dbReference type="EMBL" id="KK115529">
    <property type="protein sequence ID" value="KFM65362.1"/>
    <property type="molecule type" value="Genomic_DNA"/>
</dbReference>
<dbReference type="OrthoDB" id="6413556at2759"/>
<keyword evidence="2" id="KW-0694">RNA-binding</keyword>
<feature type="domain" description="SPOC" evidence="4">
    <location>
        <begin position="1"/>
        <end position="103"/>
    </location>
</feature>
<dbReference type="AlphaFoldDB" id="A0A087TJS3"/>
<evidence type="ECO:0000313" key="5">
    <source>
        <dbReference type="EMBL" id="KFM65362.1"/>
    </source>
</evidence>
<dbReference type="GO" id="GO:0005634">
    <property type="term" value="C:nucleus"/>
    <property type="evidence" value="ECO:0007669"/>
    <property type="project" value="UniProtKB-SubCell"/>
</dbReference>
<accession>A0A087TJS3</accession>
<reference evidence="5 6" key="1">
    <citation type="submission" date="2013-11" db="EMBL/GenBank/DDBJ databases">
        <title>Genome sequencing of Stegodyphus mimosarum.</title>
        <authorList>
            <person name="Bechsgaard J."/>
        </authorList>
    </citation>
    <scope>NUCLEOTIDE SEQUENCE [LARGE SCALE GENOMIC DNA]</scope>
</reference>
<dbReference type="PROSITE" id="PS50917">
    <property type="entry name" value="SPOC"/>
    <property type="match status" value="1"/>
</dbReference>
<proteinExistence type="predicted"/>
<organism evidence="5 6">
    <name type="scientific">Stegodyphus mimosarum</name>
    <name type="common">African social velvet spider</name>
    <dbReference type="NCBI Taxonomy" id="407821"/>
    <lineage>
        <taxon>Eukaryota</taxon>
        <taxon>Metazoa</taxon>
        <taxon>Ecdysozoa</taxon>
        <taxon>Arthropoda</taxon>
        <taxon>Chelicerata</taxon>
        <taxon>Arachnida</taxon>
        <taxon>Araneae</taxon>
        <taxon>Araneomorphae</taxon>
        <taxon>Entelegynae</taxon>
        <taxon>Eresoidea</taxon>
        <taxon>Eresidae</taxon>
        <taxon>Stegodyphus</taxon>
    </lineage>
</organism>
<feature type="non-terminal residue" evidence="5">
    <location>
        <position position="106"/>
    </location>
</feature>
<sequence length="106" mass="11881">MHAHTLSRHGISEEDSCCVLTALPYGQNEEEVARRTKALSEGMVNYLRRKRAVGISVAPGEEYVVKVCIPSEMTASFLARIAPDWYHTICDKVHLLIVVVKLNTKK</sequence>
<name>A0A087TJS3_STEMI</name>
<keyword evidence="3" id="KW-0539">Nucleus</keyword>
<dbReference type="Proteomes" id="UP000054359">
    <property type="component" value="Unassembled WGS sequence"/>
</dbReference>
<dbReference type="SUPFAM" id="SSF100939">
    <property type="entry name" value="SPOC domain-like"/>
    <property type="match status" value="1"/>
</dbReference>
<dbReference type="InterPro" id="IPR010912">
    <property type="entry name" value="SPOC_met"/>
</dbReference>
<evidence type="ECO:0000256" key="2">
    <source>
        <dbReference type="ARBA" id="ARBA00022884"/>
    </source>
</evidence>